<feature type="transmembrane region" description="Helical" evidence="1">
    <location>
        <begin position="6"/>
        <end position="25"/>
    </location>
</feature>
<proteinExistence type="predicted"/>
<evidence type="ECO:0000256" key="1">
    <source>
        <dbReference type="SAM" id="Phobius"/>
    </source>
</evidence>
<dbReference type="InParanoid" id="A0A078B880"/>
<keyword evidence="1" id="KW-0472">Membrane</keyword>
<accession>A0A078B880</accession>
<keyword evidence="1" id="KW-0812">Transmembrane</keyword>
<sequence length="284" mass="33393">MFSTVLALVKPYLSIFVINMTLILFKFSTKSLMKVIFHNYYKVLKQETESLVIVQQDYFQKQRLAMIDIKNEKFIEFERFKELNHNACNLLVYRGWAFIQQNNKNREISMFNLLTQDLKMLAGLNYFQQSVSRLMINGQGKLQIVVQAFERLRRGDEHSTNIFTSIKRISDITPVEGLYSYEDHFNLERDTNDYVGCQGYHTFCIDQQNGIYLYLATKSNEICLQGQILRTNKLNQNEQKWTSTTITQIETLDAIKKYILILFEGQAFEQNQILISGKGLFQFQ</sequence>
<evidence type="ECO:0000313" key="3">
    <source>
        <dbReference type="Proteomes" id="UP000039865"/>
    </source>
</evidence>
<dbReference type="Proteomes" id="UP000039865">
    <property type="component" value="Unassembled WGS sequence"/>
</dbReference>
<dbReference type="EMBL" id="CCKQ01018636">
    <property type="protein sequence ID" value="CDW90614.1"/>
    <property type="molecule type" value="Genomic_DNA"/>
</dbReference>
<gene>
    <name evidence="2" type="primary">Contig6235.g6669</name>
    <name evidence="2" type="ORF">STYLEM_19759</name>
</gene>
<keyword evidence="1" id="KW-1133">Transmembrane helix</keyword>
<reference evidence="2 3" key="1">
    <citation type="submission" date="2014-06" db="EMBL/GenBank/DDBJ databases">
        <authorList>
            <person name="Swart Estienne"/>
        </authorList>
    </citation>
    <scope>NUCLEOTIDE SEQUENCE [LARGE SCALE GENOMIC DNA]</scope>
    <source>
        <strain evidence="2 3">130c</strain>
    </source>
</reference>
<name>A0A078B880_STYLE</name>
<keyword evidence="3" id="KW-1185">Reference proteome</keyword>
<protein>
    <submittedName>
        <fullName evidence="2">Uncharacterized protein</fullName>
    </submittedName>
</protein>
<evidence type="ECO:0000313" key="2">
    <source>
        <dbReference type="EMBL" id="CDW90614.1"/>
    </source>
</evidence>
<organism evidence="2 3">
    <name type="scientific">Stylonychia lemnae</name>
    <name type="common">Ciliate</name>
    <dbReference type="NCBI Taxonomy" id="5949"/>
    <lineage>
        <taxon>Eukaryota</taxon>
        <taxon>Sar</taxon>
        <taxon>Alveolata</taxon>
        <taxon>Ciliophora</taxon>
        <taxon>Intramacronucleata</taxon>
        <taxon>Spirotrichea</taxon>
        <taxon>Stichotrichia</taxon>
        <taxon>Sporadotrichida</taxon>
        <taxon>Oxytrichidae</taxon>
        <taxon>Stylonychinae</taxon>
        <taxon>Stylonychia</taxon>
    </lineage>
</organism>
<dbReference type="AlphaFoldDB" id="A0A078B880"/>